<feature type="domain" description="C-type lectin" evidence="2">
    <location>
        <begin position="320"/>
        <end position="422"/>
    </location>
</feature>
<dbReference type="Proteomes" id="UP000830375">
    <property type="component" value="Unassembled WGS sequence"/>
</dbReference>
<dbReference type="PROSITE" id="PS50041">
    <property type="entry name" value="C_TYPE_LECTIN_2"/>
    <property type="match status" value="1"/>
</dbReference>
<feature type="compositionally biased region" description="Low complexity" evidence="1">
    <location>
        <begin position="189"/>
        <end position="210"/>
    </location>
</feature>
<evidence type="ECO:0000259" key="2">
    <source>
        <dbReference type="PROSITE" id="PS50041"/>
    </source>
</evidence>
<feature type="compositionally biased region" description="Low complexity" evidence="1">
    <location>
        <begin position="131"/>
        <end position="143"/>
    </location>
</feature>
<reference evidence="3 4" key="1">
    <citation type="submission" date="2022-01" db="EMBL/GenBank/DDBJ databases">
        <title>A high-quality chromosome-level genome assembly of rohu carp, Labeo rohita.</title>
        <authorList>
            <person name="Arick M.A. II"/>
            <person name="Hsu C.-Y."/>
            <person name="Magbanua Z."/>
            <person name="Pechanova O."/>
            <person name="Grover C."/>
            <person name="Miller E."/>
            <person name="Thrash A."/>
            <person name="Ezzel L."/>
            <person name="Alam S."/>
            <person name="Benzie J."/>
            <person name="Hamilton M."/>
            <person name="Karsi A."/>
            <person name="Lawrence M.L."/>
            <person name="Peterson D.G."/>
        </authorList>
    </citation>
    <scope>NUCLEOTIDE SEQUENCE [LARGE SCALE GENOMIC DNA]</scope>
    <source>
        <strain evidence="4">BAU-BD-2019</strain>
        <tissue evidence="3">Blood</tissue>
    </source>
</reference>
<sequence>MEQVRAMESPAHCTTAGGELDDNSGDLIDFSTEDLENNSGDLLDFFTEISTCHVMPACMESPPTLPFLPMSTSVCSPLSPDSPSAHPQSSTCAVGSLRVCQLPSASGLEDPSSPPPASESRTPPRPSDTAAPPRLSVPSSPSSPIGPPAPPGSLVFSAPPWSVVVPPSPQDSVPPAAPRHSVPPAPKDSSLPPAQPPSSVAPALPWTSGSPPTPWSPEPRAPPWPSGSSVSPWIFGSPSPPRAPPPAAPPPSVGPLESSAFPPPWLLPPSAPPWVVIMAAVWVSLCFSCSGSLLFPPWLLPPSSPPWTMLSLIFSLRHEFIYVPTPENWTSALNYCREHYTDLATVDDQAELNELLKIVGMGYVWLGLYRTSGDGVFVWTDGSTSSFRPWETGQPDGQLCANIYKGKLYDSGCMARIPFACYIGRQRQILRVEVKSSQNLNNPAVMTEILRKMEQILKEKGLPQYAKLSWRTQSNGNVFQKKYQKISALQPYSPRNPKTLGFPARCPAGHGNNAAASRVGIVYSRNYDGI</sequence>
<proteinExistence type="predicted"/>
<evidence type="ECO:0000313" key="3">
    <source>
        <dbReference type="EMBL" id="KAI2663048.1"/>
    </source>
</evidence>
<keyword evidence="4" id="KW-1185">Reference proteome</keyword>
<dbReference type="InterPro" id="IPR016186">
    <property type="entry name" value="C-type_lectin-like/link_sf"/>
</dbReference>
<dbReference type="InterPro" id="IPR001304">
    <property type="entry name" value="C-type_lectin-like"/>
</dbReference>
<dbReference type="SMART" id="SM00034">
    <property type="entry name" value="CLECT"/>
    <property type="match status" value="1"/>
</dbReference>
<feature type="compositionally biased region" description="Pro residues" evidence="1">
    <location>
        <begin position="211"/>
        <end position="225"/>
    </location>
</feature>
<accession>A0ABQ8MJL9</accession>
<evidence type="ECO:0000256" key="1">
    <source>
        <dbReference type="SAM" id="MobiDB-lite"/>
    </source>
</evidence>
<feature type="compositionally biased region" description="Low complexity" evidence="1">
    <location>
        <begin position="152"/>
        <end position="174"/>
    </location>
</feature>
<gene>
    <name evidence="3" type="ORF">H4Q32_002073</name>
</gene>
<feature type="compositionally biased region" description="Pro residues" evidence="1">
    <location>
        <begin position="175"/>
        <end position="186"/>
    </location>
</feature>
<dbReference type="Pfam" id="PF00059">
    <property type="entry name" value="Lectin_C"/>
    <property type="match status" value="1"/>
</dbReference>
<organism evidence="3 4">
    <name type="scientific">Labeo rohita</name>
    <name type="common">Indian major carp</name>
    <name type="synonym">Cyprinus rohita</name>
    <dbReference type="NCBI Taxonomy" id="84645"/>
    <lineage>
        <taxon>Eukaryota</taxon>
        <taxon>Metazoa</taxon>
        <taxon>Chordata</taxon>
        <taxon>Craniata</taxon>
        <taxon>Vertebrata</taxon>
        <taxon>Euteleostomi</taxon>
        <taxon>Actinopterygii</taxon>
        <taxon>Neopterygii</taxon>
        <taxon>Teleostei</taxon>
        <taxon>Ostariophysi</taxon>
        <taxon>Cypriniformes</taxon>
        <taxon>Cyprinidae</taxon>
        <taxon>Labeoninae</taxon>
        <taxon>Labeonini</taxon>
        <taxon>Labeo</taxon>
    </lineage>
</organism>
<evidence type="ECO:0000313" key="4">
    <source>
        <dbReference type="Proteomes" id="UP000830375"/>
    </source>
</evidence>
<dbReference type="PANTHER" id="PTHR45784:SF3">
    <property type="entry name" value="C-TYPE LECTIN DOMAIN FAMILY 4 MEMBER K-LIKE-RELATED"/>
    <property type="match status" value="1"/>
</dbReference>
<feature type="region of interest" description="Disordered" evidence="1">
    <location>
        <begin position="235"/>
        <end position="254"/>
    </location>
</feature>
<dbReference type="Gene3D" id="3.10.100.10">
    <property type="entry name" value="Mannose-Binding Protein A, subunit A"/>
    <property type="match status" value="1"/>
</dbReference>
<dbReference type="InterPro" id="IPR016187">
    <property type="entry name" value="CTDL_fold"/>
</dbReference>
<feature type="region of interest" description="Disordered" evidence="1">
    <location>
        <begin position="1"/>
        <end position="25"/>
    </location>
</feature>
<comment type="caution">
    <text evidence="3">The sequence shown here is derived from an EMBL/GenBank/DDBJ whole genome shotgun (WGS) entry which is preliminary data.</text>
</comment>
<feature type="compositionally biased region" description="Pro residues" evidence="1">
    <location>
        <begin position="238"/>
        <end position="253"/>
    </location>
</feature>
<dbReference type="SUPFAM" id="SSF56436">
    <property type="entry name" value="C-type lectin-like"/>
    <property type="match status" value="1"/>
</dbReference>
<dbReference type="PANTHER" id="PTHR45784">
    <property type="entry name" value="C-TYPE LECTIN DOMAIN FAMILY 20 MEMBER A-RELATED"/>
    <property type="match status" value="1"/>
</dbReference>
<dbReference type="EMBL" id="JACTAM010000007">
    <property type="protein sequence ID" value="KAI2663048.1"/>
    <property type="molecule type" value="Genomic_DNA"/>
</dbReference>
<feature type="region of interest" description="Disordered" evidence="1">
    <location>
        <begin position="103"/>
        <end position="229"/>
    </location>
</feature>
<protein>
    <submittedName>
        <fullName evidence="3">C-type lectin BML-1</fullName>
    </submittedName>
</protein>
<name>A0ABQ8MJL9_LABRO</name>